<feature type="domain" description="PPM-type phosphatase" evidence="1">
    <location>
        <begin position="9"/>
        <end position="252"/>
    </location>
</feature>
<organism evidence="2 3">
    <name type="scientific">Zhongshania guokunii</name>
    <dbReference type="NCBI Taxonomy" id="641783"/>
    <lineage>
        <taxon>Bacteria</taxon>
        <taxon>Pseudomonadati</taxon>
        <taxon>Pseudomonadota</taxon>
        <taxon>Gammaproteobacteria</taxon>
        <taxon>Cellvibrionales</taxon>
        <taxon>Spongiibacteraceae</taxon>
        <taxon>Zhongshania</taxon>
    </lineage>
</organism>
<evidence type="ECO:0000313" key="3">
    <source>
        <dbReference type="Proteomes" id="UP001557485"/>
    </source>
</evidence>
<dbReference type="PANTHER" id="PTHR13832">
    <property type="entry name" value="PROTEIN PHOSPHATASE 2C"/>
    <property type="match status" value="1"/>
</dbReference>
<proteinExistence type="predicted"/>
<reference evidence="2 3" key="1">
    <citation type="journal article" date="2011" name="Int. J. Syst. Evol. Microbiol.">
        <title>Zhongshania antarctica gen. nov., sp. nov. and Zhongshania guokunii sp. nov., gammaproteobacteria respectively isolated from coastal attached (fast) ice and surface seawater of the Antarctic.</title>
        <authorList>
            <person name="Li H.J."/>
            <person name="Zhang X.Y."/>
            <person name="Chen C.X."/>
            <person name="Zhang Y.J."/>
            <person name="Gao Z.M."/>
            <person name="Yu Y."/>
            <person name="Chen X.L."/>
            <person name="Chen B."/>
            <person name="Zhang Y.Z."/>
        </authorList>
    </citation>
    <scope>NUCLEOTIDE SEQUENCE [LARGE SCALE GENOMIC DNA]</scope>
    <source>
        <strain evidence="2 3">ZS6-22T</strain>
    </source>
</reference>
<dbReference type="SUPFAM" id="SSF81606">
    <property type="entry name" value="PP2C-like"/>
    <property type="match status" value="1"/>
</dbReference>
<evidence type="ECO:0000259" key="1">
    <source>
        <dbReference type="PROSITE" id="PS51746"/>
    </source>
</evidence>
<dbReference type="Gene3D" id="3.60.40.10">
    <property type="entry name" value="PPM-type phosphatase domain"/>
    <property type="match status" value="1"/>
</dbReference>
<sequence>MDENIDFRVFGITDIGQVREHNEDAIGITADRAYMVLADGMGGHNAGEVASSIAIAEVSRYLDAGQAAEASAEDSIYSPQTLALRDAVLTANREILAAAEHDTARKGMGTTLVAMRFIGQRLAVAHVGDSRLYRFREGFLDQLTTDHTLVQEWVARKLYTEEEARTAKNKNVITRALGLMSELEVDLLEELVRSNDIYLLCSDGLTGMLTDAEIAAVLSEQGRDPETATKHLLAMANAAGGKDNISIIVICVDEVVAGQDDASADDSLEWFD</sequence>
<accession>A0ABV3U8J2</accession>
<dbReference type="Proteomes" id="UP001557485">
    <property type="component" value="Unassembled WGS sequence"/>
</dbReference>
<dbReference type="InterPro" id="IPR001932">
    <property type="entry name" value="PPM-type_phosphatase-like_dom"/>
</dbReference>
<dbReference type="InterPro" id="IPR036457">
    <property type="entry name" value="PPM-type-like_dom_sf"/>
</dbReference>
<dbReference type="SMART" id="SM00332">
    <property type="entry name" value="PP2Cc"/>
    <property type="match status" value="1"/>
</dbReference>
<name>A0ABV3U8J2_9GAMM</name>
<dbReference type="Pfam" id="PF13672">
    <property type="entry name" value="PP2C_2"/>
    <property type="match status" value="1"/>
</dbReference>
<dbReference type="EMBL" id="JBFRYA010000011">
    <property type="protein sequence ID" value="MEX1669839.1"/>
    <property type="molecule type" value="Genomic_DNA"/>
</dbReference>
<dbReference type="RefSeq" id="WP_368382186.1">
    <property type="nucleotide sequence ID" value="NZ_JBFRYA010000011.1"/>
</dbReference>
<gene>
    <name evidence="2" type="ORF">AB4876_13040</name>
</gene>
<dbReference type="PROSITE" id="PS51746">
    <property type="entry name" value="PPM_2"/>
    <property type="match status" value="1"/>
</dbReference>
<dbReference type="PANTHER" id="PTHR13832:SF860">
    <property type="entry name" value="PROTEIN PHOSPHATASE PHPP"/>
    <property type="match status" value="1"/>
</dbReference>
<evidence type="ECO:0000313" key="2">
    <source>
        <dbReference type="EMBL" id="MEX1669839.1"/>
    </source>
</evidence>
<dbReference type="NCBIfam" id="NF033484">
    <property type="entry name" value="Stp1_PP2C_phos"/>
    <property type="match status" value="1"/>
</dbReference>
<comment type="caution">
    <text evidence="2">The sequence shown here is derived from an EMBL/GenBank/DDBJ whole genome shotgun (WGS) entry which is preliminary data.</text>
</comment>
<keyword evidence="3" id="KW-1185">Reference proteome</keyword>
<protein>
    <submittedName>
        <fullName evidence="2">Stp1/IreP family PP2C-type Ser/Thr phosphatase</fullName>
    </submittedName>
</protein>
<dbReference type="InterPro" id="IPR015655">
    <property type="entry name" value="PP2C"/>
</dbReference>
<dbReference type="SMART" id="SM00331">
    <property type="entry name" value="PP2C_SIG"/>
    <property type="match status" value="1"/>
</dbReference>
<dbReference type="CDD" id="cd00143">
    <property type="entry name" value="PP2Cc"/>
    <property type="match status" value="1"/>
</dbReference>